<feature type="domain" description="Histidine kinase" evidence="9">
    <location>
        <begin position="312"/>
        <end position="420"/>
    </location>
</feature>
<keyword evidence="8" id="KW-0812">Transmembrane</keyword>
<dbReference type="PANTHER" id="PTHR43065:SF46">
    <property type="entry name" value="C4-DICARBOXYLATE TRANSPORT SENSOR PROTEIN DCTB"/>
    <property type="match status" value="1"/>
</dbReference>
<dbReference type="SMART" id="SM00387">
    <property type="entry name" value="HATPase_c"/>
    <property type="match status" value="1"/>
</dbReference>
<dbReference type="InterPro" id="IPR004358">
    <property type="entry name" value="Sig_transdc_His_kin-like_C"/>
</dbReference>
<evidence type="ECO:0000313" key="11">
    <source>
        <dbReference type="Proteomes" id="UP001523565"/>
    </source>
</evidence>
<dbReference type="InterPro" id="IPR003594">
    <property type="entry name" value="HATPase_dom"/>
</dbReference>
<evidence type="ECO:0000256" key="2">
    <source>
        <dbReference type="ARBA" id="ARBA00012438"/>
    </source>
</evidence>
<dbReference type="Pfam" id="PF02518">
    <property type="entry name" value="HATPase_c"/>
    <property type="match status" value="1"/>
</dbReference>
<keyword evidence="11" id="KW-1185">Reference proteome</keyword>
<dbReference type="Proteomes" id="UP001523565">
    <property type="component" value="Unassembled WGS sequence"/>
</dbReference>
<feature type="transmembrane region" description="Helical" evidence="8">
    <location>
        <begin position="114"/>
        <end position="134"/>
    </location>
</feature>
<accession>A0ABT1ELG0</accession>
<evidence type="ECO:0000313" key="10">
    <source>
        <dbReference type="EMBL" id="MCP1111534.1"/>
    </source>
</evidence>
<comment type="caution">
    <text evidence="10">The sequence shown here is derived from an EMBL/GenBank/DDBJ whole genome shotgun (WGS) entry which is preliminary data.</text>
</comment>
<keyword evidence="4" id="KW-0547">Nucleotide-binding</keyword>
<proteinExistence type="predicted"/>
<keyword evidence="8" id="KW-1133">Transmembrane helix</keyword>
<evidence type="ECO:0000256" key="3">
    <source>
        <dbReference type="ARBA" id="ARBA00022679"/>
    </source>
</evidence>
<dbReference type="EC" id="2.7.13.3" evidence="2"/>
<evidence type="ECO:0000256" key="7">
    <source>
        <dbReference type="ARBA" id="ARBA00023012"/>
    </source>
</evidence>
<gene>
    <name evidence="10" type="ORF">NK118_14870</name>
</gene>
<dbReference type="EMBL" id="JAMZFV010000044">
    <property type="protein sequence ID" value="MCP1111534.1"/>
    <property type="molecule type" value="Genomic_DNA"/>
</dbReference>
<dbReference type="RefSeq" id="WP_262070393.1">
    <property type="nucleotide sequence ID" value="NZ_JAMXOC010000044.1"/>
</dbReference>
<keyword evidence="7" id="KW-0902">Two-component regulatory system</keyword>
<name>A0ABT1ELG0_9FIRM</name>
<keyword evidence="8" id="KW-0472">Membrane</keyword>
<dbReference type="SUPFAM" id="SSF55874">
    <property type="entry name" value="ATPase domain of HSP90 chaperone/DNA topoisomerase II/histidine kinase"/>
    <property type="match status" value="1"/>
</dbReference>
<feature type="transmembrane region" description="Helical" evidence="8">
    <location>
        <begin position="83"/>
        <end position="102"/>
    </location>
</feature>
<reference evidence="10 11" key="1">
    <citation type="journal article" date="2022" name="Genome Biol. Evol.">
        <title>Host diet, physiology and behaviors set the stage for Lachnospiraceae cladogenesis.</title>
        <authorList>
            <person name="Vera-Ponce De Leon A."/>
            <person name="Schneider M."/>
            <person name="Jahnes B.C."/>
            <person name="Sadowski V."/>
            <person name="Camuy-Velez L.A."/>
            <person name="Duan J."/>
            <person name="Sabree Z.L."/>
        </authorList>
    </citation>
    <scope>NUCLEOTIDE SEQUENCE [LARGE SCALE GENOMIC DNA]</scope>
    <source>
        <strain evidence="10 11">PAL227</strain>
    </source>
</reference>
<organism evidence="10 11">
    <name type="scientific">Ohessyouella blattaphilus</name>
    <dbReference type="NCBI Taxonomy" id="2949333"/>
    <lineage>
        <taxon>Bacteria</taxon>
        <taxon>Bacillati</taxon>
        <taxon>Bacillota</taxon>
        <taxon>Clostridia</taxon>
        <taxon>Lachnospirales</taxon>
        <taxon>Lachnospiraceae</taxon>
        <taxon>Ohessyouella</taxon>
    </lineage>
</organism>
<evidence type="ECO:0000256" key="1">
    <source>
        <dbReference type="ARBA" id="ARBA00000085"/>
    </source>
</evidence>
<comment type="catalytic activity">
    <reaction evidence="1">
        <text>ATP + protein L-histidine = ADP + protein N-phospho-L-histidine.</text>
        <dbReference type="EC" id="2.7.13.3"/>
    </reaction>
</comment>
<protein>
    <recommendedName>
        <fullName evidence="2">histidine kinase</fullName>
        <ecNumber evidence="2">2.7.13.3</ecNumber>
    </recommendedName>
</protein>
<dbReference type="PRINTS" id="PR00344">
    <property type="entry name" value="BCTRLSENSOR"/>
</dbReference>
<sequence>MNKKLSRTLLLSFIAILAGQLNISFYTSEFRISLAIVFILVVFFIMDSFYISLLMFLSGLGVYLTRVLVAYTQRNYGGNSWEVAFPELCFYTLFTLLIWIYNRWYYPQVKERPLAPFLPLVVIDYSSNVLELLLRFGRESFTLERQFGIFLIAFLRIFLIWLLVQLFVHYRSLLMRQEHEDRYKRLLIFISRLNEELVWLRKNTEMIENTMSTSYLLYDHLREQGFAKEYTEMALDISRDVHEIKKEYLLILRGLEVVLESENNMDDEGMYLLDMLSLLRDSVGRIADAGNTRMDVIVECEENFYTTKHYLLLSVFRNLMINSLEAAKKKSVQIVIKGERRGEYYWFKVSDNGNGISEEALPGIFLPGFSTKINYETGEVGRGLGLSLVSNMINKDFGGVIEVESSERGTTFEFTLKTSEV</sequence>
<evidence type="ECO:0000256" key="5">
    <source>
        <dbReference type="ARBA" id="ARBA00022777"/>
    </source>
</evidence>
<keyword evidence="3" id="KW-0808">Transferase</keyword>
<dbReference type="Gene3D" id="3.30.565.10">
    <property type="entry name" value="Histidine kinase-like ATPase, C-terminal domain"/>
    <property type="match status" value="1"/>
</dbReference>
<dbReference type="InterPro" id="IPR036890">
    <property type="entry name" value="HATPase_C_sf"/>
</dbReference>
<evidence type="ECO:0000259" key="9">
    <source>
        <dbReference type="PROSITE" id="PS50109"/>
    </source>
</evidence>
<dbReference type="PROSITE" id="PS50109">
    <property type="entry name" value="HIS_KIN"/>
    <property type="match status" value="1"/>
</dbReference>
<evidence type="ECO:0000256" key="6">
    <source>
        <dbReference type="ARBA" id="ARBA00022840"/>
    </source>
</evidence>
<evidence type="ECO:0000256" key="4">
    <source>
        <dbReference type="ARBA" id="ARBA00022741"/>
    </source>
</evidence>
<keyword evidence="6" id="KW-0067">ATP-binding</keyword>
<evidence type="ECO:0000256" key="8">
    <source>
        <dbReference type="SAM" id="Phobius"/>
    </source>
</evidence>
<dbReference type="PANTHER" id="PTHR43065">
    <property type="entry name" value="SENSOR HISTIDINE KINASE"/>
    <property type="match status" value="1"/>
</dbReference>
<feature type="transmembrane region" description="Helical" evidence="8">
    <location>
        <begin position="146"/>
        <end position="168"/>
    </location>
</feature>
<dbReference type="GO" id="GO:0016301">
    <property type="term" value="F:kinase activity"/>
    <property type="evidence" value="ECO:0007669"/>
    <property type="project" value="UniProtKB-KW"/>
</dbReference>
<dbReference type="InterPro" id="IPR005467">
    <property type="entry name" value="His_kinase_dom"/>
</dbReference>
<keyword evidence="5 10" id="KW-0418">Kinase</keyword>